<comment type="caution">
    <text evidence="3">The sequence shown here is derived from an EMBL/GenBank/DDBJ whole genome shotgun (WGS) entry which is preliminary data.</text>
</comment>
<organism evidence="3 4">
    <name type="scientific">Deinococcus terrestris</name>
    <dbReference type="NCBI Taxonomy" id="2651870"/>
    <lineage>
        <taxon>Bacteria</taxon>
        <taxon>Thermotogati</taxon>
        <taxon>Deinococcota</taxon>
        <taxon>Deinococci</taxon>
        <taxon>Deinococcales</taxon>
        <taxon>Deinococcaceae</taxon>
        <taxon>Deinococcus</taxon>
    </lineage>
</organism>
<protein>
    <submittedName>
        <fullName evidence="3">CpsD/CapB family tyrosine-protein kinase</fullName>
    </submittedName>
</protein>
<keyword evidence="3" id="KW-0418">Kinase</keyword>
<dbReference type="InterPro" id="IPR027417">
    <property type="entry name" value="P-loop_NTPase"/>
</dbReference>
<evidence type="ECO:0000313" key="3">
    <source>
        <dbReference type="EMBL" id="MPY67622.1"/>
    </source>
</evidence>
<keyword evidence="1" id="KW-0547">Nucleotide-binding</keyword>
<accession>A0A7X1NXH8</accession>
<dbReference type="PANTHER" id="PTHR32309">
    <property type="entry name" value="TYROSINE-PROTEIN KINASE"/>
    <property type="match status" value="1"/>
</dbReference>
<keyword evidence="4" id="KW-1185">Reference proteome</keyword>
<dbReference type="InterPro" id="IPR005702">
    <property type="entry name" value="Wzc-like_C"/>
</dbReference>
<dbReference type="AlphaFoldDB" id="A0A7X1NXH8"/>
<proteinExistence type="predicted"/>
<dbReference type="Proteomes" id="UP000484842">
    <property type="component" value="Unassembled WGS sequence"/>
</dbReference>
<keyword evidence="3" id="KW-0808">Transferase</keyword>
<keyword evidence="2" id="KW-0067">ATP-binding</keyword>
<dbReference type="CDD" id="cd05387">
    <property type="entry name" value="BY-kinase"/>
    <property type="match status" value="1"/>
</dbReference>
<reference evidence="3 4" key="1">
    <citation type="submission" date="2019-10" db="EMBL/GenBank/DDBJ databases">
        <title>Deinococcus sp. isolated from soil.</title>
        <authorList>
            <person name="Li Y."/>
            <person name="Wang J."/>
        </authorList>
    </citation>
    <scope>NUCLEOTIDE SEQUENCE [LARGE SCALE GENOMIC DNA]</scope>
    <source>
        <strain evidence="3 4">SDU3-2</strain>
    </source>
</reference>
<evidence type="ECO:0000313" key="4">
    <source>
        <dbReference type="Proteomes" id="UP000484842"/>
    </source>
</evidence>
<sequence>MRPFPPARPAEDTEALQLLPVLRRAAPWIVLATALAAGGMYALARQQTPLYASTVALVTGANAYASSLIDVAAPPSPPPGAIAQALRSETVLNDVVRRLGRTSLEDGQVRQIAADLQQELVEENFTRFTVKAPDDPDVGGVYEIRAVAETPEGARVLAAVGATALQQWDRDRTQQDVDRAQVILQRQADELSQLLETASNGTAEQQRLRQTLGEVRRTLTYVNSLQTSVEGSLAVVARPVAPREPVSPNPLRDALLAGLLMALLATGLALLWNFLRPRVHGAADVGRLGLPVLGQLPQRRRAAPRETGASETWGKGLAFLTLNLLASSEGAGHRRFVLASAQPGEGTSSVAAGLAATLGERGYRVLVVEMERPVPAQQALWAPSPLRWITLPSEGPEAERAGVQPYHEHSVMALQVAPNVDLLPASEVRAVTQRLGRRASLFEQPGFSRLLGLWGGGYDVVLVDAPPLLNVPDTAAVASHSDGLLLVVAAGRTEVQHVGNALQTAQAAGAPVLGVVLNRSRAARSAPIHAPLAEVRSHEHWTPHREMAEAE</sequence>
<dbReference type="EMBL" id="WBSL01000007">
    <property type="protein sequence ID" value="MPY67622.1"/>
    <property type="molecule type" value="Genomic_DNA"/>
</dbReference>
<evidence type="ECO:0000256" key="2">
    <source>
        <dbReference type="ARBA" id="ARBA00022840"/>
    </source>
</evidence>
<dbReference type="InterPro" id="IPR050445">
    <property type="entry name" value="Bact_polysacc_biosynth/exp"/>
</dbReference>
<gene>
    <name evidence="3" type="ORF">F8S09_13165</name>
</gene>
<evidence type="ECO:0000256" key="1">
    <source>
        <dbReference type="ARBA" id="ARBA00022741"/>
    </source>
</evidence>
<dbReference type="Gene3D" id="3.40.50.300">
    <property type="entry name" value="P-loop containing nucleotide triphosphate hydrolases"/>
    <property type="match status" value="1"/>
</dbReference>
<dbReference type="RefSeq" id="WP_152871955.1">
    <property type="nucleotide sequence ID" value="NZ_WBSL01000007.1"/>
</dbReference>
<dbReference type="PANTHER" id="PTHR32309:SF31">
    <property type="entry name" value="CAPSULAR EXOPOLYSACCHARIDE FAMILY"/>
    <property type="match status" value="1"/>
</dbReference>
<dbReference type="SUPFAM" id="SSF52540">
    <property type="entry name" value="P-loop containing nucleoside triphosphate hydrolases"/>
    <property type="match status" value="1"/>
</dbReference>
<dbReference type="GO" id="GO:0016301">
    <property type="term" value="F:kinase activity"/>
    <property type="evidence" value="ECO:0007669"/>
    <property type="project" value="UniProtKB-KW"/>
</dbReference>
<name>A0A7X1NXH8_9DEIO</name>